<gene>
    <name evidence="9" type="primary">gufA</name>
    <name evidence="9" type="ordered locus">Bd2621</name>
</gene>
<keyword evidence="4 8" id="KW-0812">Transmembrane</keyword>
<feature type="transmembrane region" description="Helical" evidence="8">
    <location>
        <begin position="6"/>
        <end position="29"/>
    </location>
</feature>
<sequence length="251" mass="26277">MQNMGSALMGLLAGGITGLSTMLGALPILKNKTTGWNPWRSLNLDFAIGMMLAAAAFNLIGPAYSSTHSSFGVSLALALGVASIYGLSHLIHRVSPSEWSVHRRAWLFVTAMMLHNLPEGLASGAALSADTISAANGWTVVGAIVFQNFPEGLATAAAFLSIGMSRKVAFFGAALTGVMEILGGALGGIFTGITSASLPFILAFAGGAMISVTLEEIFAKMKETRMTYLWQKQFVAGALSVIVMNWIISQS</sequence>
<name>Q6MJZ5_BDEBA</name>
<evidence type="ECO:0000256" key="5">
    <source>
        <dbReference type="ARBA" id="ARBA00022833"/>
    </source>
</evidence>
<evidence type="ECO:0000313" key="9">
    <source>
        <dbReference type="EMBL" id="CAE80414.1"/>
    </source>
</evidence>
<keyword evidence="6 8" id="KW-1133">Transmembrane helix</keyword>
<feature type="transmembrane region" description="Helical" evidence="8">
    <location>
        <begin position="168"/>
        <end position="190"/>
    </location>
</feature>
<dbReference type="Pfam" id="PF02535">
    <property type="entry name" value="Zip"/>
    <property type="match status" value="1"/>
</dbReference>
<keyword evidence="7 8" id="KW-0472">Membrane</keyword>
<accession>Q6MJZ5</accession>
<dbReference type="PANTHER" id="PTHR11040">
    <property type="entry name" value="ZINC/IRON TRANSPORTER"/>
    <property type="match status" value="1"/>
</dbReference>
<comment type="subcellular location">
    <subcellularLocation>
        <location evidence="1">Cell membrane</location>
        <topology evidence="1">Multi-pass membrane protein</topology>
    </subcellularLocation>
</comment>
<evidence type="ECO:0000256" key="3">
    <source>
        <dbReference type="ARBA" id="ARBA00022475"/>
    </source>
</evidence>
<dbReference type="AlphaFoldDB" id="Q6MJZ5"/>
<evidence type="ECO:0000256" key="7">
    <source>
        <dbReference type="ARBA" id="ARBA00023136"/>
    </source>
</evidence>
<organism evidence="9 10">
    <name type="scientific">Bdellovibrio bacteriovorus (strain ATCC 15356 / DSM 50701 / NCIMB 9529 / HD100)</name>
    <dbReference type="NCBI Taxonomy" id="264462"/>
    <lineage>
        <taxon>Bacteria</taxon>
        <taxon>Pseudomonadati</taxon>
        <taxon>Bdellovibrionota</taxon>
        <taxon>Bdellovibrionia</taxon>
        <taxon>Bdellovibrionales</taxon>
        <taxon>Pseudobdellovibrionaceae</taxon>
        <taxon>Bdellovibrio</taxon>
    </lineage>
</organism>
<dbReference type="eggNOG" id="COG0428">
    <property type="taxonomic scope" value="Bacteria"/>
</dbReference>
<evidence type="ECO:0000256" key="1">
    <source>
        <dbReference type="ARBA" id="ARBA00004651"/>
    </source>
</evidence>
<dbReference type="EMBL" id="BX842653">
    <property type="protein sequence ID" value="CAE80414.1"/>
    <property type="molecule type" value="Genomic_DNA"/>
</dbReference>
<dbReference type="InterPro" id="IPR003689">
    <property type="entry name" value="ZIP"/>
</dbReference>
<dbReference type="Proteomes" id="UP000008080">
    <property type="component" value="Chromosome"/>
</dbReference>
<protein>
    <submittedName>
        <fullName evidence="9">GufA protein</fullName>
    </submittedName>
</protein>
<dbReference type="GO" id="GO:0005886">
    <property type="term" value="C:plasma membrane"/>
    <property type="evidence" value="ECO:0007669"/>
    <property type="project" value="UniProtKB-SubCell"/>
</dbReference>
<comment type="similarity">
    <text evidence="2">Belongs to the ZIP transporter (TC 2.A.5) family.</text>
</comment>
<dbReference type="PANTHER" id="PTHR11040:SF211">
    <property type="entry name" value="ZINC TRANSPORTER ZIP11"/>
    <property type="match status" value="1"/>
</dbReference>
<evidence type="ECO:0000313" key="10">
    <source>
        <dbReference type="Proteomes" id="UP000008080"/>
    </source>
</evidence>
<keyword evidence="10" id="KW-1185">Reference proteome</keyword>
<dbReference type="KEGG" id="bba:Bd2621"/>
<keyword evidence="3" id="KW-1003">Cell membrane</keyword>
<reference evidence="9 10" key="1">
    <citation type="journal article" date="2004" name="Science">
        <title>A predator unmasked: life cycle of Bdellovibrio bacteriovorus from a genomic perspective.</title>
        <authorList>
            <person name="Rendulic S."/>
            <person name="Jagtap P."/>
            <person name="Rosinus A."/>
            <person name="Eppinger M."/>
            <person name="Baar C."/>
            <person name="Lanz C."/>
            <person name="Keller H."/>
            <person name="Lambert C."/>
            <person name="Evans K.J."/>
            <person name="Goesmann A."/>
            <person name="Meyer F."/>
            <person name="Sockett R.E."/>
            <person name="Schuster S.C."/>
        </authorList>
    </citation>
    <scope>NUCLEOTIDE SEQUENCE [LARGE SCALE GENOMIC DNA]</scope>
    <source>
        <strain evidence="10">ATCC 15356 / DSM 50701 / NCIMB 9529 / HD100</strain>
    </source>
</reference>
<evidence type="ECO:0000256" key="2">
    <source>
        <dbReference type="ARBA" id="ARBA00006939"/>
    </source>
</evidence>
<proteinExistence type="inferred from homology"/>
<feature type="transmembrane region" description="Helical" evidence="8">
    <location>
        <begin position="41"/>
        <end position="64"/>
    </location>
</feature>
<dbReference type="STRING" id="264462.Bd2621"/>
<keyword evidence="5" id="KW-0862">Zinc</keyword>
<evidence type="ECO:0000256" key="6">
    <source>
        <dbReference type="ARBA" id="ARBA00022989"/>
    </source>
</evidence>
<evidence type="ECO:0000256" key="8">
    <source>
        <dbReference type="SAM" id="Phobius"/>
    </source>
</evidence>
<dbReference type="GO" id="GO:0005385">
    <property type="term" value="F:zinc ion transmembrane transporter activity"/>
    <property type="evidence" value="ECO:0007669"/>
    <property type="project" value="TreeGrafter"/>
</dbReference>
<feature type="transmembrane region" description="Helical" evidence="8">
    <location>
        <begin position="229"/>
        <end position="248"/>
    </location>
</feature>
<evidence type="ECO:0000256" key="4">
    <source>
        <dbReference type="ARBA" id="ARBA00022692"/>
    </source>
</evidence>
<feature type="transmembrane region" description="Helical" evidence="8">
    <location>
        <begin position="70"/>
        <end position="87"/>
    </location>
</feature>
<dbReference type="HOGENOM" id="CLU_015114_1_2_7"/>
<feature type="transmembrane region" description="Helical" evidence="8">
    <location>
        <begin position="196"/>
        <end position="217"/>
    </location>
</feature>